<evidence type="ECO:0000256" key="3">
    <source>
        <dbReference type="ARBA" id="ARBA00022592"/>
    </source>
</evidence>
<dbReference type="InterPro" id="IPR024370">
    <property type="entry name" value="PBP_domain"/>
</dbReference>
<evidence type="ECO:0000256" key="2">
    <source>
        <dbReference type="ARBA" id="ARBA00022448"/>
    </source>
</evidence>
<dbReference type="SUPFAM" id="SSF53850">
    <property type="entry name" value="Periplasmic binding protein-like II"/>
    <property type="match status" value="1"/>
</dbReference>
<dbReference type="AlphaFoldDB" id="A0A1N7GX98"/>
<evidence type="ECO:0000256" key="4">
    <source>
        <dbReference type="PIRNR" id="PIRNR002756"/>
    </source>
</evidence>
<keyword evidence="2 4" id="KW-0813">Transport</keyword>
<dbReference type="CDD" id="cd13565">
    <property type="entry name" value="PBP2_PstS"/>
    <property type="match status" value="1"/>
</dbReference>
<evidence type="ECO:0000259" key="6">
    <source>
        <dbReference type="Pfam" id="PF12849"/>
    </source>
</evidence>
<keyword evidence="8" id="KW-1185">Reference proteome</keyword>
<gene>
    <name evidence="7" type="ORF">SAMN05445060_3216</name>
</gene>
<evidence type="ECO:0000313" key="7">
    <source>
        <dbReference type="EMBL" id="SIS17166.1"/>
    </source>
</evidence>
<name>A0A1N7GX98_9NOCA</name>
<feature type="binding site" evidence="5">
    <location>
        <position position="112"/>
    </location>
    <ligand>
        <name>phosphate</name>
        <dbReference type="ChEBI" id="CHEBI:43474"/>
    </ligand>
</feature>
<proteinExistence type="inferred from homology"/>
<dbReference type="GO" id="GO:0035435">
    <property type="term" value="P:phosphate ion transmembrane transport"/>
    <property type="evidence" value="ECO:0007669"/>
    <property type="project" value="InterPro"/>
</dbReference>
<dbReference type="EMBL" id="FTNT01000010">
    <property type="protein sequence ID" value="SIS17166.1"/>
    <property type="molecule type" value="Genomic_DNA"/>
</dbReference>
<dbReference type="Proteomes" id="UP000186218">
    <property type="component" value="Unassembled WGS sequence"/>
</dbReference>
<feature type="domain" description="PBP" evidence="6">
    <location>
        <begin position="70"/>
        <end position="362"/>
    </location>
</feature>
<dbReference type="PIRSF" id="PIRSF002756">
    <property type="entry name" value="PstS"/>
    <property type="match status" value="1"/>
</dbReference>
<feature type="binding site" evidence="5">
    <location>
        <begin position="217"/>
        <end position="219"/>
    </location>
    <ligand>
        <name>phosphate</name>
        <dbReference type="ChEBI" id="CHEBI:43474"/>
    </ligand>
</feature>
<protein>
    <recommendedName>
        <fullName evidence="4">Phosphate-binding protein</fullName>
    </recommendedName>
</protein>
<dbReference type="GO" id="GO:0043190">
    <property type="term" value="C:ATP-binding cassette (ABC) transporter complex"/>
    <property type="evidence" value="ECO:0007669"/>
    <property type="project" value="InterPro"/>
</dbReference>
<feature type="binding site" evidence="5">
    <location>
        <position position="130"/>
    </location>
    <ligand>
        <name>phosphate</name>
        <dbReference type="ChEBI" id="CHEBI:43474"/>
    </ligand>
</feature>
<dbReference type="PANTHER" id="PTHR42996:SF1">
    <property type="entry name" value="PHOSPHATE-BINDING PROTEIN PSTS"/>
    <property type="match status" value="1"/>
</dbReference>
<dbReference type="Pfam" id="PF12849">
    <property type="entry name" value="PBP_like_2"/>
    <property type="match status" value="1"/>
</dbReference>
<accession>A0A1N7GX98</accession>
<dbReference type="InterPro" id="IPR005673">
    <property type="entry name" value="ABC_phos-bd_PstS"/>
</dbReference>
<keyword evidence="3 4" id="KW-0592">Phosphate transport</keyword>
<dbReference type="PANTHER" id="PTHR42996">
    <property type="entry name" value="PHOSPHATE-BINDING PROTEIN PSTS"/>
    <property type="match status" value="1"/>
</dbReference>
<sequence>MVISTRAPVLERAAPRSQLEETFVKLSRAGVAVMSVTAASTLVLGACSSNADKGGGSAGQSAASAVKSTECTGKKSLNASGSTAQANAMKVFNSSFAKTCPGSELKYGGGGSGQGVSDFTKGLTDFGGSDSPLKDTEAPQAQQRCASPAWHLPLVFGPIAIAYNLDGVGDLALSGPTLSKIFSGEITKWNDPAIAAENQGKNLPDLAISVLYRGDESGTTDNFQKYLTAAGGWTKGAGKKFNGGVGEGKQGNPGVGAAVTPTKGAIAYVEWAYAKSNNLKMAKVITDQDKSGVELNAESGGKTIASAKLKNGDASHDMVIDTSSFYKPTEAGAYPIVLATYEIVCSKYADQQTAQGVQTFLSVASAPQNQGTDLQNAGYIPLPDAFQTKLQDAIKAIQ</sequence>
<dbReference type="Gene3D" id="3.40.190.10">
    <property type="entry name" value="Periplasmic binding protein-like II"/>
    <property type="match status" value="2"/>
</dbReference>
<evidence type="ECO:0000256" key="1">
    <source>
        <dbReference type="ARBA" id="ARBA00008725"/>
    </source>
</evidence>
<evidence type="ECO:0000256" key="5">
    <source>
        <dbReference type="PIRSR" id="PIRSR002756-1"/>
    </source>
</evidence>
<organism evidence="7 8">
    <name type="scientific">Williamsia sterculiae</name>
    <dbReference type="NCBI Taxonomy" id="1344003"/>
    <lineage>
        <taxon>Bacteria</taxon>
        <taxon>Bacillati</taxon>
        <taxon>Actinomycetota</taxon>
        <taxon>Actinomycetes</taxon>
        <taxon>Mycobacteriales</taxon>
        <taxon>Nocardiaceae</taxon>
        <taxon>Williamsia</taxon>
    </lineage>
</organism>
<dbReference type="InterPro" id="IPR050962">
    <property type="entry name" value="Phosphate-bind_PstS"/>
</dbReference>
<dbReference type="NCBIfam" id="TIGR00975">
    <property type="entry name" value="3a0107s03"/>
    <property type="match status" value="1"/>
</dbReference>
<dbReference type="STRING" id="1344003.SAMN05445060_3216"/>
<comment type="similarity">
    <text evidence="1 4">Belongs to the PstS family.</text>
</comment>
<feature type="binding site" evidence="5">
    <location>
        <begin position="82"/>
        <end position="84"/>
    </location>
    <ligand>
        <name>phosphate</name>
        <dbReference type="ChEBI" id="CHEBI:43474"/>
    </ligand>
</feature>
<evidence type="ECO:0000313" key="8">
    <source>
        <dbReference type="Proteomes" id="UP000186218"/>
    </source>
</evidence>
<dbReference type="GO" id="GO:0042301">
    <property type="term" value="F:phosphate ion binding"/>
    <property type="evidence" value="ECO:0007669"/>
    <property type="project" value="InterPro"/>
</dbReference>
<reference evidence="7 8" key="1">
    <citation type="submission" date="2017-01" db="EMBL/GenBank/DDBJ databases">
        <authorList>
            <person name="Mah S.A."/>
            <person name="Swanson W.J."/>
            <person name="Moy G.W."/>
            <person name="Vacquier V.D."/>
        </authorList>
    </citation>
    <scope>NUCLEOTIDE SEQUENCE [LARGE SCALE GENOMIC DNA]</scope>
    <source>
        <strain evidence="7 8">CPCC 203464</strain>
    </source>
</reference>